<dbReference type="AlphaFoldDB" id="A0AAD7Q3S3"/>
<evidence type="ECO:0000256" key="4">
    <source>
        <dbReference type="ARBA" id="ARBA00022622"/>
    </source>
</evidence>
<evidence type="ECO:0000256" key="1">
    <source>
        <dbReference type="ARBA" id="ARBA00004609"/>
    </source>
</evidence>
<dbReference type="CDD" id="cd00010">
    <property type="entry name" value="AAI_LTSS"/>
    <property type="match status" value="1"/>
</dbReference>
<evidence type="ECO:0000256" key="6">
    <source>
        <dbReference type="ARBA" id="ARBA00023157"/>
    </source>
</evidence>
<feature type="signal peptide" evidence="10">
    <location>
        <begin position="1"/>
        <end position="22"/>
    </location>
</feature>
<organism evidence="12 13">
    <name type="scientific">Quillaja saponaria</name>
    <name type="common">Soap bark tree</name>
    <dbReference type="NCBI Taxonomy" id="32244"/>
    <lineage>
        <taxon>Eukaryota</taxon>
        <taxon>Viridiplantae</taxon>
        <taxon>Streptophyta</taxon>
        <taxon>Embryophyta</taxon>
        <taxon>Tracheophyta</taxon>
        <taxon>Spermatophyta</taxon>
        <taxon>Magnoliopsida</taxon>
        <taxon>eudicotyledons</taxon>
        <taxon>Gunneridae</taxon>
        <taxon>Pentapetalae</taxon>
        <taxon>rosids</taxon>
        <taxon>fabids</taxon>
        <taxon>Fabales</taxon>
        <taxon>Quillajaceae</taxon>
        <taxon>Quillaja</taxon>
    </lineage>
</organism>
<evidence type="ECO:0000256" key="7">
    <source>
        <dbReference type="ARBA" id="ARBA00023180"/>
    </source>
</evidence>
<feature type="chain" id="PRO_5042103268" evidence="10">
    <location>
        <begin position="23"/>
        <end position="193"/>
    </location>
</feature>
<keyword evidence="4" id="KW-0336">GPI-anchor</keyword>
<keyword evidence="9" id="KW-0472">Membrane</keyword>
<keyword evidence="7" id="KW-0325">Glycoprotein</keyword>
<evidence type="ECO:0000259" key="11">
    <source>
        <dbReference type="SMART" id="SM00499"/>
    </source>
</evidence>
<comment type="subcellular location">
    <subcellularLocation>
        <location evidence="1">Cell membrane</location>
        <topology evidence="1">Lipid-anchor</topology>
        <topology evidence="1">GPI-anchor</topology>
    </subcellularLocation>
</comment>
<keyword evidence="13" id="KW-1185">Reference proteome</keyword>
<keyword evidence="5 10" id="KW-0732">Signal</keyword>
<evidence type="ECO:0000256" key="10">
    <source>
        <dbReference type="SAM" id="SignalP"/>
    </source>
</evidence>
<protein>
    <submittedName>
        <fullName evidence="12">Lipid transfer protein</fullName>
    </submittedName>
</protein>
<name>A0AAD7Q3S3_QUISA</name>
<reference evidence="12" key="1">
    <citation type="journal article" date="2023" name="Science">
        <title>Elucidation of the pathway for biosynthesis of saponin adjuvants from the soapbark tree.</title>
        <authorList>
            <person name="Reed J."/>
            <person name="Orme A."/>
            <person name="El-Demerdash A."/>
            <person name="Owen C."/>
            <person name="Martin L.B.B."/>
            <person name="Misra R.C."/>
            <person name="Kikuchi S."/>
            <person name="Rejzek M."/>
            <person name="Martin A.C."/>
            <person name="Harkess A."/>
            <person name="Leebens-Mack J."/>
            <person name="Louveau T."/>
            <person name="Stephenson M.J."/>
            <person name="Osbourn A."/>
        </authorList>
    </citation>
    <scope>NUCLEOTIDE SEQUENCE</scope>
    <source>
        <strain evidence="12">S10</strain>
    </source>
</reference>
<dbReference type="SUPFAM" id="SSF47699">
    <property type="entry name" value="Bifunctional inhibitor/lipid-transfer protein/seed storage 2S albumin"/>
    <property type="match status" value="1"/>
</dbReference>
<evidence type="ECO:0000256" key="3">
    <source>
        <dbReference type="ARBA" id="ARBA00022475"/>
    </source>
</evidence>
<accession>A0AAD7Q3S3</accession>
<comment type="caution">
    <text evidence="12">The sequence shown here is derived from an EMBL/GenBank/DDBJ whole genome shotgun (WGS) entry which is preliminary data.</text>
</comment>
<dbReference type="GO" id="GO:0098552">
    <property type="term" value="C:side of membrane"/>
    <property type="evidence" value="ECO:0007669"/>
    <property type="project" value="UniProtKB-KW"/>
</dbReference>
<evidence type="ECO:0000313" key="12">
    <source>
        <dbReference type="EMBL" id="KAJ7974189.1"/>
    </source>
</evidence>
<keyword evidence="3" id="KW-1003">Cell membrane</keyword>
<evidence type="ECO:0000256" key="2">
    <source>
        <dbReference type="ARBA" id="ARBA00009748"/>
    </source>
</evidence>
<evidence type="ECO:0000313" key="13">
    <source>
        <dbReference type="Proteomes" id="UP001163823"/>
    </source>
</evidence>
<dbReference type="PANTHER" id="PTHR33044">
    <property type="entry name" value="BIFUNCTIONAL INHIBITOR/LIPID-TRANSFER PROTEIN/SEED STORAGE 2S ALBUMIN SUPERFAMILY PROTEIN-RELATED"/>
    <property type="match status" value="1"/>
</dbReference>
<gene>
    <name evidence="12" type="ORF">O6P43_004300</name>
</gene>
<proteinExistence type="inferred from homology"/>
<dbReference type="Gene3D" id="1.10.110.10">
    <property type="entry name" value="Plant lipid-transfer and hydrophobic proteins"/>
    <property type="match status" value="1"/>
</dbReference>
<dbReference type="KEGG" id="qsa:O6P43_004300"/>
<evidence type="ECO:0000256" key="9">
    <source>
        <dbReference type="SAM" id="Phobius"/>
    </source>
</evidence>
<dbReference type="InterPro" id="IPR043325">
    <property type="entry name" value="LTSS"/>
</dbReference>
<dbReference type="EMBL" id="JARAOO010000003">
    <property type="protein sequence ID" value="KAJ7974189.1"/>
    <property type="molecule type" value="Genomic_DNA"/>
</dbReference>
<feature type="transmembrane region" description="Helical" evidence="9">
    <location>
        <begin position="171"/>
        <end position="189"/>
    </location>
</feature>
<dbReference type="SMART" id="SM00499">
    <property type="entry name" value="AAI"/>
    <property type="match status" value="1"/>
</dbReference>
<comment type="similarity">
    <text evidence="2">Belongs to the plant LTP family.</text>
</comment>
<feature type="domain" description="Bifunctional inhibitor/plant lipid transfer protein/seed storage helical" evidence="11">
    <location>
        <begin position="31"/>
        <end position="108"/>
    </location>
</feature>
<evidence type="ECO:0000256" key="8">
    <source>
        <dbReference type="ARBA" id="ARBA00023288"/>
    </source>
</evidence>
<keyword evidence="9" id="KW-1133">Transmembrane helix</keyword>
<dbReference type="GO" id="GO:0005886">
    <property type="term" value="C:plasma membrane"/>
    <property type="evidence" value="ECO:0007669"/>
    <property type="project" value="UniProtKB-SubCell"/>
</dbReference>
<keyword evidence="9" id="KW-0812">Transmembrane</keyword>
<dbReference type="Pfam" id="PF14368">
    <property type="entry name" value="LTP_2"/>
    <property type="match status" value="1"/>
</dbReference>
<evidence type="ECO:0000256" key="5">
    <source>
        <dbReference type="ARBA" id="ARBA00022729"/>
    </source>
</evidence>
<dbReference type="InterPro" id="IPR036312">
    <property type="entry name" value="Bifun_inhib/LTP/seed_sf"/>
</dbReference>
<dbReference type="InterPro" id="IPR016140">
    <property type="entry name" value="Bifunc_inhib/LTP/seed_store"/>
</dbReference>
<sequence>MATTVLAYILLVLAIMSSRAMADSAKDREECAEQLAGLTTCLPYLAGQTKNTPSDCCNGLRLALKNNKRCICLILKDRNDPDLSLKINITIALGLPSICKAPDNLSQCPAILHLDPKSPEAQVFNQLGKVSDTVGSVSSSPAPSPTVEESVSNPRRFIPKNAANCFVKKRFVGFEVLVGGILLWYFLILDLNY</sequence>
<keyword evidence="6" id="KW-1015">Disulfide bond</keyword>
<dbReference type="Proteomes" id="UP001163823">
    <property type="component" value="Chromosome 3"/>
</dbReference>
<keyword evidence="8" id="KW-0449">Lipoprotein</keyword>